<protein>
    <submittedName>
        <fullName evidence="1">Uncharacterized protein</fullName>
    </submittedName>
</protein>
<accession>A0A4Y2TYH1</accession>
<organism evidence="1 2">
    <name type="scientific">Araneus ventricosus</name>
    <name type="common">Orbweaver spider</name>
    <name type="synonym">Epeira ventricosa</name>
    <dbReference type="NCBI Taxonomy" id="182803"/>
    <lineage>
        <taxon>Eukaryota</taxon>
        <taxon>Metazoa</taxon>
        <taxon>Ecdysozoa</taxon>
        <taxon>Arthropoda</taxon>
        <taxon>Chelicerata</taxon>
        <taxon>Arachnida</taxon>
        <taxon>Araneae</taxon>
        <taxon>Araneomorphae</taxon>
        <taxon>Entelegynae</taxon>
        <taxon>Araneoidea</taxon>
        <taxon>Araneidae</taxon>
        <taxon>Araneus</taxon>
    </lineage>
</organism>
<dbReference type="OrthoDB" id="1099063at2759"/>
<sequence length="131" mass="14421">MAQVFASNSNGRTFGSYVSVNVQQVPYMSDLHWNRVSNLELSGPESETLTLRHLGSEGRGGYSPARFVPREGPRPFSLPLSLFVKPCCNGVWLGQTSSRSRFALVDCGRWNSNRRTVPTARGFANISAALE</sequence>
<evidence type="ECO:0000313" key="2">
    <source>
        <dbReference type="Proteomes" id="UP000499080"/>
    </source>
</evidence>
<name>A0A4Y2TYH1_ARAVE</name>
<reference evidence="1 2" key="1">
    <citation type="journal article" date="2019" name="Sci. Rep.">
        <title>Orb-weaving spider Araneus ventricosus genome elucidates the spidroin gene catalogue.</title>
        <authorList>
            <person name="Kono N."/>
            <person name="Nakamura H."/>
            <person name="Ohtoshi R."/>
            <person name="Moran D.A.P."/>
            <person name="Shinohara A."/>
            <person name="Yoshida Y."/>
            <person name="Fujiwara M."/>
            <person name="Mori M."/>
            <person name="Tomita M."/>
            <person name="Arakawa K."/>
        </authorList>
    </citation>
    <scope>NUCLEOTIDE SEQUENCE [LARGE SCALE GENOMIC DNA]</scope>
</reference>
<dbReference type="Proteomes" id="UP000499080">
    <property type="component" value="Unassembled WGS sequence"/>
</dbReference>
<evidence type="ECO:0000313" key="1">
    <source>
        <dbReference type="EMBL" id="GBO04764.1"/>
    </source>
</evidence>
<comment type="caution">
    <text evidence="1">The sequence shown here is derived from an EMBL/GenBank/DDBJ whole genome shotgun (WGS) entry which is preliminary data.</text>
</comment>
<keyword evidence="2" id="KW-1185">Reference proteome</keyword>
<proteinExistence type="predicted"/>
<dbReference type="EMBL" id="BGPR01031588">
    <property type="protein sequence ID" value="GBO04764.1"/>
    <property type="molecule type" value="Genomic_DNA"/>
</dbReference>
<gene>
    <name evidence="1" type="ORF">AVEN_25684_1</name>
</gene>
<dbReference type="AlphaFoldDB" id="A0A4Y2TYH1"/>